<dbReference type="PANTHER" id="PTHR45913">
    <property type="entry name" value="EPM2A-INTERACTING PROTEIN 1"/>
    <property type="match status" value="1"/>
</dbReference>
<dbReference type="Pfam" id="PF05699">
    <property type="entry name" value="Dimer_Tnp_hAT"/>
    <property type="match status" value="1"/>
</dbReference>
<gene>
    <name evidence="3" type="ORF">MEUPH1_LOCUS10649</name>
</gene>
<accession>A0AAV0WF78</accession>
<evidence type="ECO:0000256" key="1">
    <source>
        <dbReference type="SAM" id="MobiDB-lite"/>
    </source>
</evidence>
<name>A0AAV0WF78_9HEMI</name>
<comment type="caution">
    <text evidence="3">The sequence shown here is derived from an EMBL/GenBank/DDBJ whole genome shotgun (WGS) entry which is preliminary data.</text>
</comment>
<sequence length="286" mass="32575">MEKWLKGNKKSDTSTSTSSIGIPETDTSSSTTSKRKNEFLPANNKKNKRKYNSEYIKFGFIASYVNMEERPMCVICSNTLSNDCMRPEKLSRHLISMHLKHQNKTSDFFERKASEQENLVLPAAIKICEIVHGNKIADALRSIPVSNDTIKRRIDCMGDYMKSQLLIQIKSSDTFAIQLDESTDLTNNAQEDSTLEAELNEKELTEFWLRQQQEYPVISKAALLILIPFALTYLCETAFSQLQIIKNKHRSCISQQSLEANLRISVSNITPDINMLCENIQAQPSH</sequence>
<organism evidence="3 4">
    <name type="scientific">Macrosiphum euphorbiae</name>
    <name type="common">potato aphid</name>
    <dbReference type="NCBI Taxonomy" id="13131"/>
    <lineage>
        <taxon>Eukaryota</taxon>
        <taxon>Metazoa</taxon>
        <taxon>Ecdysozoa</taxon>
        <taxon>Arthropoda</taxon>
        <taxon>Hexapoda</taxon>
        <taxon>Insecta</taxon>
        <taxon>Pterygota</taxon>
        <taxon>Neoptera</taxon>
        <taxon>Paraneoptera</taxon>
        <taxon>Hemiptera</taxon>
        <taxon>Sternorrhyncha</taxon>
        <taxon>Aphidomorpha</taxon>
        <taxon>Aphidoidea</taxon>
        <taxon>Aphididae</taxon>
        <taxon>Macrosiphini</taxon>
        <taxon>Macrosiphum</taxon>
    </lineage>
</organism>
<dbReference type="Proteomes" id="UP001160148">
    <property type="component" value="Unassembled WGS sequence"/>
</dbReference>
<feature type="compositionally biased region" description="Low complexity" evidence="1">
    <location>
        <begin position="13"/>
        <end position="32"/>
    </location>
</feature>
<dbReference type="GO" id="GO:0046983">
    <property type="term" value="F:protein dimerization activity"/>
    <property type="evidence" value="ECO:0007669"/>
    <property type="project" value="InterPro"/>
</dbReference>
<evidence type="ECO:0000313" key="3">
    <source>
        <dbReference type="EMBL" id="CAI6354690.1"/>
    </source>
</evidence>
<feature type="compositionally biased region" description="Basic and acidic residues" evidence="1">
    <location>
        <begin position="1"/>
        <end position="12"/>
    </location>
</feature>
<evidence type="ECO:0000313" key="4">
    <source>
        <dbReference type="Proteomes" id="UP001160148"/>
    </source>
</evidence>
<dbReference type="PANTHER" id="PTHR45913:SF19">
    <property type="entry name" value="LOW QUALITY PROTEIN: ZINC FINGER BED DOMAIN-CONTAINING PROTEIN 5-LIKE"/>
    <property type="match status" value="1"/>
</dbReference>
<dbReference type="EMBL" id="CARXXK010000002">
    <property type="protein sequence ID" value="CAI6354690.1"/>
    <property type="molecule type" value="Genomic_DNA"/>
</dbReference>
<feature type="region of interest" description="Disordered" evidence="1">
    <location>
        <begin position="1"/>
        <end position="44"/>
    </location>
</feature>
<evidence type="ECO:0000259" key="2">
    <source>
        <dbReference type="Pfam" id="PF05699"/>
    </source>
</evidence>
<dbReference type="AlphaFoldDB" id="A0AAV0WF78"/>
<keyword evidence="4" id="KW-1185">Reference proteome</keyword>
<proteinExistence type="predicted"/>
<protein>
    <recommendedName>
        <fullName evidence="2">HAT C-terminal dimerisation domain-containing protein</fullName>
    </recommendedName>
</protein>
<dbReference type="InterPro" id="IPR008906">
    <property type="entry name" value="HATC_C_dom"/>
</dbReference>
<reference evidence="3 4" key="1">
    <citation type="submission" date="2023-01" db="EMBL/GenBank/DDBJ databases">
        <authorList>
            <person name="Whitehead M."/>
        </authorList>
    </citation>
    <scope>NUCLEOTIDE SEQUENCE [LARGE SCALE GENOMIC DNA]</scope>
</reference>
<feature type="domain" description="HAT C-terminal dimerisation" evidence="2">
    <location>
        <begin position="191"/>
        <end position="262"/>
    </location>
</feature>